<sequence>MITLKSMLSDWNLYEITVDLALSEILQAPRIINIKVSQCLTSLQFPTLASSQRTLFSNALACWGSYRKQGRLRPT</sequence>
<dbReference type="EMBL" id="BPLR01012219">
    <property type="protein sequence ID" value="GIY52275.1"/>
    <property type="molecule type" value="Genomic_DNA"/>
</dbReference>
<comment type="caution">
    <text evidence="1">The sequence shown here is derived from an EMBL/GenBank/DDBJ whole genome shotgun (WGS) entry which is preliminary data.</text>
</comment>
<protein>
    <submittedName>
        <fullName evidence="1">Uncharacterized protein</fullName>
    </submittedName>
</protein>
<proteinExistence type="predicted"/>
<keyword evidence="2" id="KW-1185">Reference proteome</keyword>
<evidence type="ECO:0000313" key="2">
    <source>
        <dbReference type="Proteomes" id="UP001054945"/>
    </source>
</evidence>
<dbReference type="AlphaFoldDB" id="A0AAV4U3G4"/>
<accession>A0AAV4U3G4</accession>
<gene>
    <name evidence="1" type="ORF">CEXT_676531</name>
</gene>
<dbReference type="Proteomes" id="UP001054945">
    <property type="component" value="Unassembled WGS sequence"/>
</dbReference>
<name>A0AAV4U3G4_CAEEX</name>
<reference evidence="1 2" key="1">
    <citation type="submission" date="2021-06" db="EMBL/GenBank/DDBJ databases">
        <title>Caerostris extrusa draft genome.</title>
        <authorList>
            <person name="Kono N."/>
            <person name="Arakawa K."/>
        </authorList>
    </citation>
    <scope>NUCLEOTIDE SEQUENCE [LARGE SCALE GENOMIC DNA]</scope>
</reference>
<evidence type="ECO:0000313" key="1">
    <source>
        <dbReference type="EMBL" id="GIY52275.1"/>
    </source>
</evidence>
<organism evidence="1 2">
    <name type="scientific">Caerostris extrusa</name>
    <name type="common">Bark spider</name>
    <name type="synonym">Caerostris bankana</name>
    <dbReference type="NCBI Taxonomy" id="172846"/>
    <lineage>
        <taxon>Eukaryota</taxon>
        <taxon>Metazoa</taxon>
        <taxon>Ecdysozoa</taxon>
        <taxon>Arthropoda</taxon>
        <taxon>Chelicerata</taxon>
        <taxon>Arachnida</taxon>
        <taxon>Araneae</taxon>
        <taxon>Araneomorphae</taxon>
        <taxon>Entelegynae</taxon>
        <taxon>Araneoidea</taxon>
        <taxon>Araneidae</taxon>
        <taxon>Caerostris</taxon>
    </lineage>
</organism>